<comment type="caution">
    <text evidence="2">The sequence shown here is derived from an EMBL/GenBank/DDBJ whole genome shotgun (WGS) entry which is preliminary data.</text>
</comment>
<name>A0A850P8N8_9PROT</name>
<dbReference type="EMBL" id="JABXXS010000247">
    <property type="protein sequence ID" value="NVN38930.1"/>
    <property type="molecule type" value="Genomic_DNA"/>
</dbReference>
<feature type="signal peptide" evidence="1">
    <location>
        <begin position="1"/>
        <end position="32"/>
    </location>
</feature>
<evidence type="ECO:0000313" key="2">
    <source>
        <dbReference type="EMBL" id="NVN38930.1"/>
    </source>
</evidence>
<feature type="chain" id="PRO_5032663390" evidence="1">
    <location>
        <begin position="33"/>
        <end position="113"/>
    </location>
</feature>
<feature type="non-terminal residue" evidence="2">
    <location>
        <position position="113"/>
    </location>
</feature>
<sequence length="113" mass="11865">MTCISDVLRPASLAVGFTTVLASLCTGHSAHADTVPAAGVTATSIRPTSSRPPEKAAIHHVTLPHSPDWGVFNVGKGAAAGFGTVGGFGQARWAEDWSDIVNTPPEQRRNDWF</sequence>
<organism evidence="2 3">
    <name type="scientific">Komagataeibacter swingsii</name>
    <dbReference type="NCBI Taxonomy" id="215220"/>
    <lineage>
        <taxon>Bacteria</taxon>
        <taxon>Pseudomonadati</taxon>
        <taxon>Pseudomonadota</taxon>
        <taxon>Alphaproteobacteria</taxon>
        <taxon>Acetobacterales</taxon>
        <taxon>Acetobacteraceae</taxon>
        <taxon>Komagataeibacter</taxon>
    </lineage>
</organism>
<evidence type="ECO:0000313" key="3">
    <source>
        <dbReference type="Proteomes" id="UP000522590"/>
    </source>
</evidence>
<gene>
    <name evidence="2" type="ORF">HUK81_19170</name>
</gene>
<dbReference type="Proteomes" id="UP000522590">
    <property type="component" value="Unassembled WGS sequence"/>
</dbReference>
<evidence type="ECO:0000256" key="1">
    <source>
        <dbReference type="SAM" id="SignalP"/>
    </source>
</evidence>
<dbReference type="AlphaFoldDB" id="A0A850P8N8"/>
<reference evidence="2 3" key="1">
    <citation type="submission" date="2020-06" db="EMBL/GenBank/DDBJ databases">
        <title>Description of novel acetic acid bacteria.</title>
        <authorList>
            <person name="Sombolestani A."/>
        </authorList>
    </citation>
    <scope>NUCLEOTIDE SEQUENCE [LARGE SCALE GENOMIC DNA]</scope>
    <source>
        <strain evidence="2 3">LMG 25</strain>
    </source>
</reference>
<keyword evidence="1" id="KW-0732">Signal</keyword>
<proteinExistence type="predicted"/>
<protein>
    <submittedName>
        <fullName evidence="2">Uncharacterized protein</fullName>
    </submittedName>
</protein>
<accession>A0A850P8N8</accession>